<feature type="transmembrane region" description="Helical" evidence="1">
    <location>
        <begin position="42"/>
        <end position="62"/>
    </location>
</feature>
<keyword evidence="3" id="KW-1185">Reference proteome</keyword>
<evidence type="ECO:0000313" key="3">
    <source>
        <dbReference type="Proteomes" id="UP001236415"/>
    </source>
</evidence>
<keyword evidence="1" id="KW-0812">Transmembrane</keyword>
<evidence type="ECO:0008006" key="4">
    <source>
        <dbReference type="Google" id="ProtNLM"/>
    </source>
</evidence>
<feature type="transmembrane region" description="Helical" evidence="1">
    <location>
        <begin position="82"/>
        <end position="111"/>
    </location>
</feature>
<protein>
    <recommendedName>
        <fullName evidence="4">DUF4064 domain-containing protein</fullName>
    </recommendedName>
</protein>
<proteinExistence type="predicted"/>
<dbReference type="Proteomes" id="UP001236415">
    <property type="component" value="Chromosome"/>
</dbReference>
<gene>
    <name evidence="2" type="ORF">QPK24_07460</name>
</gene>
<accession>A0ABY8X978</accession>
<reference evidence="2 3" key="1">
    <citation type="submission" date="2023-06" db="EMBL/GenBank/DDBJ databases">
        <title>Paenibacillus polygonum sp. nov., an endophytic bacterium, isolated from Polygonum lapathifolium L. in Nanji Wetland National Nature Reserve, South of Poyang Lake, Jiangxi Province, China.</title>
        <authorList>
            <person name="Yu Z."/>
        </authorList>
    </citation>
    <scope>NUCLEOTIDE SEQUENCE [LARGE SCALE GENOMIC DNA]</scope>
    <source>
        <strain evidence="2 3">C31</strain>
    </source>
</reference>
<keyword evidence="1" id="KW-1133">Transmembrane helix</keyword>
<evidence type="ECO:0000256" key="1">
    <source>
        <dbReference type="SAM" id="Phobius"/>
    </source>
</evidence>
<organism evidence="2 3">
    <name type="scientific">Paenibacillus polygoni</name>
    <dbReference type="NCBI Taxonomy" id="3050112"/>
    <lineage>
        <taxon>Bacteria</taxon>
        <taxon>Bacillati</taxon>
        <taxon>Bacillota</taxon>
        <taxon>Bacilli</taxon>
        <taxon>Bacillales</taxon>
        <taxon>Paenibacillaceae</taxon>
        <taxon>Paenibacillus</taxon>
    </lineage>
</organism>
<dbReference type="RefSeq" id="WP_285747516.1">
    <property type="nucleotide sequence ID" value="NZ_CP127162.1"/>
</dbReference>
<dbReference type="EMBL" id="CP127162">
    <property type="protein sequence ID" value="WIV20514.1"/>
    <property type="molecule type" value="Genomic_DNA"/>
</dbReference>
<feature type="transmembrane region" description="Helical" evidence="1">
    <location>
        <begin position="123"/>
        <end position="141"/>
    </location>
</feature>
<keyword evidence="1" id="KW-0472">Membrane</keyword>
<name>A0ABY8X978_9BACL</name>
<sequence>MDKFEQVHERDTTKQEEVTEVINPYGTFQPPATTLKHSGPGIASLVLGILSLITYITILALAPAAAKDILQSNSPEAMLESIYVIIIGVLILVGLLFNLIGMILAIVGLTIKNRKKIIPITGIIFHGIILLITVGFFILGMI</sequence>
<evidence type="ECO:0000313" key="2">
    <source>
        <dbReference type="EMBL" id="WIV20514.1"/>
    </source>
</evidence>